<dbReference type="Proteomes" id="UP000525336">
    <property type="component" value="Unassembled WGS sequence"/>
</dbReference>
<dbReference type="Gene3D" id="3.90.550.10">
    <property type="entry name" value="Spore Coat Polysaccharide Biosynthesis Protein SpsA, Chain A"/>
    <property type="match status" value="1"/>
</dbReference>
<dbReference type="PANTHER" id="PTHR43685:SF2">
    <property type="entry name" value="GLYCOSYLTRANSFERASE 2-LIKE DOMAIN-CONTAINING PROTEIN"/>
    <property type="match status" value="1"/>
</dbReference>
<feature type="domain" description="Glycosyltransferase 2-like" evidence="1">
    <location>
        <begin position="11"/>
        <end position="151"/>
    </location>
</feature>
<reference evidence="2 3" key="1">
    <citation type="submission" date="2019-09" db="EMBL/GenBank/DDBJ databases">
        <title>Draft genome sequencing and comparative genomics of hatchery-associated Vibrios.</title>
        <authorList>
            <person name="Kehlet-Delgado H."/>
            <person name="Mueller R.S."/>
        </authorList>
    </citation>
    <scope>NUCLEOTIDE SEQUENCE [LARGE SCALE GENOMIC DNA]</scope>
    <source>
        <strain evidence="2 3">00-90-10</strain>
    </source>
</reference>
<protein>
    <submittedName>
        <fullName evidence="2">Glycosyltransferase</fullName>
    </submittedName>
</protein>
<evidence type="ECO:0000313" key="2">
    <source>
        <dbReference type="EMBL" id="NOH34167.1"/>
    </source>
</evidence>
<keyword evidence="2" id="KW-0808">Transferase</keyword>
<evidence type="ECO:0000259" key="1">
    <source>
        <dbReference type="Pfam" id="PF00535"/>
    </source>
</evidence>
<dbReference type="AlphaFoldDB" id="A0A7Y3YPQ3"/>
<organism evidence="2 3">
    <name type="scientific">Vibrio chagasii</name>
    <dbReference type="NCBI Taxonomy" id="170679"/>
    <lineage>
        <taxon>Bacteria</taxon>
        <taxon>Pseudomonadati</taxon>
        <taxon>Pseudomonadota</taxon>
        <taxon>Gammaproteobacteria</taxon>
        <taxon>Vibrionales</taxon>
        <taxon>Vibrionaceae</taxon>
        <taxon>Vibrio</taxon>
    </lineage>
</organism>
<sequence>MKEILDDVVVALFTYNQDKYTRESILSIFNQTVWPRKLMIFDDGSSDYTEEVIKDALKDKPIGLDVEVEISLKNSGLATQINKLRGKFSQTLIITQHCDDIAVPTRIEEQYRLWKSEQKPTLILSQFDCIDEDSNVVSRRDTSEKFNFDVDTLIKRKIMPSGCSMAIDSSLFNDFPPIDAKVINEDRIFLFRSLLKGKAIKIMSSLILYRHEVGNSTLKMETKSAFISSWRTILLRESYDLPMIIKDCGHIGAHEYIPKLITRQKYIALLLNLFNAKYDTKMEAWLAFFSAKLPYRLVSGYRHKVRGYFKSIK</sequence>
<dbReference type="InterPro" id="IPR050834">
    <property type="entry name" value="Glycosyltransf_2"/>
</dbReference>
<proteinExistence type="predicted"/>
<dbReference type="GO" id="GO:0016740">
    <property type="term" value="F:transferase activity"/>
    <property type="evidence" value="ECO:0007669"/>
    <property type="project" value="UniProtKB-KW"/>
</dbReference>
<dbReference type="Pfam" id="PF00535">
    <property type="entry name" value="Glycos_transf_2"/>
    <property type="match status" value="1"/>
</dbReference>
<gene>
    <name evidence="2" type="ORF">F0245_12460</name>
</gene>
<comment type="caution">
    <text evidence="2">The sequence shown here is derived from an EMBL/GenBank/DDBJ whole genome shotgun (WGS) entry which is preliminary data.</text>
</comment>
<evidence type="ECO:0000313" key="3">
    <source>
        <dbReference type="Proteomes" id="UP000525336"/>
    </source>
</evidence>
<dbReference type="SUPFAM" id="SSF53448">
    <property type="entry name" value="Nucleotide-diphospho-sugar transferases"/>
    <property type="match status" value="1"/>
</dbReference>
<name>A0A7Y3YPQ3_9VIBR</name>
<accession>A0A7Y3YPQ3</accession>
<dbReference type="EMBL" id="VTXW01000010">
    <property type="protein sequence ID" value="NOH34167.1"/>
    <property type="molecule type" value="Genomic_DNA"/>
</dbReference>
<dbReference type="RefSeq" id="WP_171367957.1">
    <property type="nucleotide sequence ID" value="NZ_CAJFAD010000009.1"/>
</dbReference>
<dbReference type="InterPro" id="IPR001173">
    <property type="entry name" value="Glyco_trans_2-like"/>
</dbReference>
<dbReference type="PANTHER" id="PTHR43685">
    <property type="entry name" value="GLYCOSYLTRANSFERASE"/>
    <property type="match status" value="1"/>
</dbReference>
<dbReference type="InterPro" id="IPR029044">
    <property type="entry name" value="Nucleotide-diphossugar_trans"/>
</dbReference>